<feature type="compositionally biased region" description="Low complexity" evidence="3">
    <location>
        <begin position="38"/>
        <end position="48"/>
    </location>
</feature>
<evidence type="ECO:0000256" key="1">
    <source>
        <dbReference type="ARBA" id="ARBA00001968"/>
    </source>
</evidence>
<dbReference type="GO" id="GO:0046872">
    <property type="term" value="F:metal ion binding"/>
    <property type="evidence" value="ECO:0007669"/>
    <property type="project" value="UniProtKB-KW"/>
</dbReference>
<feature type="region of interest" description="Disordered" evidence="3">
    <location>
        <begin position="1"/>
        <end position="48"/>
    </location>
</feature>
<organism evidence="5 6">
    <name type="scientific">Cyclocybe aegerita</name>
    <name type="common">Black poplar mushroom</name>
    <name type="synonym">Agrocybe aegerita</name>
    <dbReference type="NCBI Taxonomy" id="1973307"/>
    <lineage>
        <taxon>Eukaryota</taxon>
        <taxon>Fungi</taxon>
        <taxon>Dikarya</taxon>
        <taxon>Basidiomycota</taxon>
        <taxon>Agaricomycotina</taxon>
        <taxon>Agaricomycetes</taxon>
        <taxon>Agaricomycetidae</taxon>
        <taxon>Agaricales</taxon>
        <taxon>Agaricineae</taxon>
        <taxon>Bolbitiaceae</taxon>
        <taxon>Cyclocybe</taxon>
    </lineage>
</organism>
<dbReference type="AlphaFoldDB" id="A0A8S0WJ34"/>
<feature type="domain" description="DDE Tnp4" evidence="4">
    <location>
        <begin position="384"/>
        <end position="509"/>
    </location>
</feature>
<accession>A0A8S0WJ34</accession>
<evidence type="ECO:0000259" key="4">
    <source>
        <dbReference type="Pfam" id="PF13359"/>
    </source>
</evidence>
<dbReference type="Proteomes" id="UP000467700">
    <property type="component" value="Unassembled WGS sequence"/>
</dbReference>
<name>A0A8S0WJ34_CYCAE</name>
<reference evidence="5 6" key="1">
    <citation type="submission" date="2020-01" db="EMBL/GenBank/DDBJ databases">
        <authorList>
            <person name="Gupta K D."/>
        </authorList>
    </citation>
    <scope>NUCLEOTIDE SEQUENCE [LARGE SCALE GENOMIC DNA]</scope>
</reference>
<dbReference type="InterPro" id="IPR027806">
    <property type="entry name" value="HARBI1_dom"/>
</dbReference>
<dbReference type="PANTHER" id="PTHR48471">
    <property type="entry name" value="DDE TNP4 DOMAIN-CONTAINING PROTEIN"/>
    <property type="match status" value="1"/>
</dbReference>
<evidence type="ECO:0000256" key="3">
    <source>
        <dbReference type="SAM" id="MobiDB-lite"/>
    </source>
</evidence>
<proteinExistence type="predicted"/>
<dbReference type="OrthoDB" id="78198at2759"/>
<sequence>MEDAMMRSSPTPEPVLGKRTRQVDGSTDGNDTEPDDGPPSTTQPQSLPSISNVAAATLCYVSKKKLRPEQRDEVDAFLLDTVLGRQAKLFACILSLENKIDTFRSAAPPYQLSDELKTNITNYGIAVLLSINVSAYKGDIPRNHVLDILKRYRFDLPAGIEHDYANWEKISMFVGYSLTQTRARVKKLIKDSIKANTNIFSLAQMIVHSTPCRTTIQLCSRVALMRAVHAECNGGEKFWNLTDARLEFIRTRAGSSASKTARAFNEILKIDRATYGAAEEYVIGDTVPDEWQQRVDDWPKGGPGGGQFQEYNDLIIVRHPRLIGAFAAIDGLNLPVQTSEDEDIENATYNGWLSEHFVSSVLVFSPKGKNINAIVTSFTDNILGEIIDAVVNAPGSWHDANVARPIFEWLRTRTPPGYYLIADTAFPRGTQSIAGRIRAPLKAGQAVQGTPDEIAERMAYDHELLSYRQTAEWGNRGLQGAFGRLRVPLPIDNAERRGNLLEICNRLNNLRTRRVGINQIWTVYMRYWQDTAEDIDIWQNFENMLFSDQRKNDRVAHFHTYAEYT</sequence>
<protein>
    <recommendedName>
        <fullName evidence="4">DDE Tnp4 domain-containing protein</fullName>
    </recommendedName>
</protein>
<dbReference type="EMBL" id="CACVBS010000001">
    <property type="protein sequence ID" value="CAA7257459.1"/>
    <property type="molecule type" value="Genomic_DNA"/>
</dbReference>
<keyword evidence="2" id="KW-0479">Metal-binding</keyword>
<evidence type="ECO:0000313" key="5">
    <source>
        <dbReference type="EMBL" id="CAA7257459.1"/>
    </source>
</evidence>
<keyword evidence="6" id="KW-1185">Reference proteome</keyword>
<dbReference type="Pfam" id="PF13359">
    <property type="entry name" value="DDE_Tnp_4"/>
    <property type="match status" value="1"/>
</dbReference>
<evidence type="ECO:0000313" key="6">
    <source>
        <dbReference type="Proteomes" id="UP000467700"/>
    </source>
</evidence>
<comment type="cofactor">
    <cofactor evidence="1">
        <name>a divalent metal cation</name>
        <dbReference type="ChEBI" id="CHEBI:60240"/>
    </cofactor>
</comment>
<evidence type="ECO:0000256" key="2">
    <source>
        <dbReference type="ARBA" id="ARBA00022723"/>
    </source>
</evidence>
<comment type="caution">
    <text evidence="5">The sequence shown here is derived from an EMBL/GenBank/DDBJ whole genome shotgun (WGS) entry which is preliminary data.</text>
</comment>
<gene>
    <name evidence="5" type="ORF">AAE3_LOCUS381</name>
</gene>
<dbReference type="PANTHER" id="PTHR48471:SF1">
    <property type="entry name" value="DDE TNP4 DOMAIN-CONTAINING PROTEIN"/>
    <property type="match status" value="1"/>
</dbReference>